<dbReference type="GO" id="GO:1990904">
    <property type="term" value="C:ribonucleoprotein complex"/>
    <property type="evidence" value="ECO:0007669"/>
    <property type="project" value="UniProtKB-KW"/>
</dbReference>
<evidence type="ECO:0000256" key="2">
    <source>
        <dbReference type="ARBA" id="ARBA00004173"/>
    </source>
</evidence>
<dbReference type="AlphaFoldDB" id="A0A8C5LKI2"/>
<keyword evidence="6" id="KW-0496">Mitochondrion</keyword>
<keyword evidence="7" id="KW-0539">Nucleus</keyword>
<proteinExistence type="inferred from homology"/>
<keyword evidence="16" id="KW-1185">Reference proteome</keyword>
<dbReference type="Proteomes" id="UP000694569">
    <property type="component" value="Unplaced"/>
</dbReference>
<evidence type="ECO:0000256" key="5">
    <source>
        <dbReference type="ARBA" id="ARBA00023054"/>
    </source>
</evidence>
<accession>A0A8C5LKI2</accession>
<gene>
    <name evidence="15" type="primary">GADD45GIP1</name>
</gene>
<dbReference type="PANTHER" id="PTHR31761">
    <property type="entry name" value="GROWTH ARREST AND DNA DAMAGE-INDUCIBLE PROTEINS-INTERACTING PROTEIN 1 GADD45GIP1"/>
    <property type="match status" value="1"/>
</dbReference>
<dbReference type="Ensembl" id="ENSLLET00000001704.1">
    <property type="protein sequence ID" value="ENSLLEP00000001624.1"/>
    <property type="gene ID" value="ENSLLEG00000001073.1"/>
</dbReference>
<evidence type="ECO:0000256" key="6">
    <source>
        <dbReference type="ARBA" id="ARBA00023128"/>
    </source>
</evidence>
<evidence type="ECO:0000313" key="15">
    <source>
        <dbReference type="Ensembl" id="ENSLLEP00000001624.1"/>
    </source>
</evidence>
<dbReference type="Pfam" id="PF10147">
    <property type="entry name" value="CR6_interact"/>
    <property type="match status" value="1"/>
</dbReference>
<dbReference type="OrthoDB" id="6247992at2759"/>
<evidence type="ECO:0000256" key="13">
    <source>
        <dbReference type="ARBA" id="ARBA00060144"/>
    </source>
</evidence>
<evidence type="ECO:0000256" key="11">
    <source>
        <dbReference type="ARBA" id="ARBA00035184"/>
    </source>
</evidence>
<dbReference type="GO" id="GO:0005634">
    <property type="term" value="C:nucleus"/>
    <property type="evidence" value="ECO:0007669"/>
    <property type="project" value="UniProtKB-SubCell"/>
</dbReference>
<evidence type="ECO:0000256" key="1">
    <source>
        <dbReference type="ARBA" id="ARBA00004123"/>
    </source>
</evidence>
<evidence type="ECO:0000256" key="8">
    <source>
        <dbReference type="ARBA" id="ARBA00023274"/>
    </source>
</evidence>
<feature type="compositionally biased region" description="Low complexity" evidence="14">
    <location>
        <begin position="217"/>
        <end position="242"/>
    </location>
</feature>
<evidence type="ECO:0000256" key="10">
    <source>
        <dbReference type="ARBA" id="ARBA00030700"/>
    </source>
</evidence>
<evidence type="ECO:0000256" key="4">
    <source>
        <dbReference type="ARBA" id="ARBA00022980"/>
    </source>
</evidence>
<keyword evidence="8" id="KW-0687">Ribonucleoprotein</keyword>
<evidence type="ECO:0000256" key="14">
    <source>
        <dbReference type="SAM" id="MobiDB-lite"/>
    </source>
</evidence>
<dbReference type="GeneTree" id="ENSGT00390000013719"/>
<dbReference type="GO" id="GO:0005739">
    <property type="term" value="C:mitochondrion"/>
    <property type="evidence" value="ECO:0007669"/>
    <property type="project" value="UniProtKB-SubCell"/>
</dbReference>
<dbReference type="PANTHER" id="PTHR31761:SF1">
    <property type="entry name" value="LARGE RIBOSOMAL SUBUNIT PROTEIN ML64"/>
    <property type="match status" value="1"/>
</dbReference>
<comment type="similarity">
    <text evidence="3">Belongs to the mitochondrion-specific ribosomal protein mL64 family.</text>
</comment>
<sequence>MHNSEAPGLTAARDTKMAAPINRCCARLRAVTLYYPAAGYHARPRRWGLSGIYKPDPQDPKAREWQKGPRFEAKLYGRHGSASGVDPAQLWPSPQRLRDIEEEEKQWYPSLQDMLDRVEAKEREVQKKKEDRDRLIAANLAKMPKMVEDWRRERRERREKEEQEKVQKERLLAQAREKFGVNIDYRSPKFLEMVKDLEKQEKKRRKLLKKQLKEESTSASAEPAAAAASESTLTAGEATSASNQAGEAGTAETKADGTTSASTVVGGTTSSREP</sequence>
<feature type="region of interest" description="Disordered" evidence="14">
    <location>
        <begin position="151"/>
        <end position="172"/>
    </location>
</feature>
<name>A0A8C5LKI2_9ANUR</name>
<keyword evidence="5" id="KW-0175">Coiled coil</keyword>
<protein>
    <recommendedName>
        <fullName evidence="11">Large ribosomal subunit protein mL64</fullName>
    </recommendedName>
    <alternativeName>
        <fullName evidence="10">39S ribosomal protein L59, mitochondrial</fullName>
    </alternativeName>
    <alternativeName>
        <fullName evidence="12">Growth arrest and DNA damage-inducible proteins-interacting protein 1</fullName>
    </alternativeName>
</protein>
<dbReference type="InterPro" id="IPR018472">
    <property type="entry name" value="Ribosomal_mL64"/>
</dbReference>
<comment type="subcellular location">
    <subcellularLocation>
        <location evidence="2">Mitochondrion</location>
    </subcellularLocation>
    <subcellularLocation>
        <location evidence="1">Nucleus</location>
    </subcellularLocation>
</comment>
<feature type="region of interest" description="Disordered" evidence="14">
    <location>
        <begin position="201"/>
        <end position="274"/>
    </location>
</feature>
<dbReference type="Gene3D" id="6.10.280.120">
    <property type="entry name" value="Growth arrest and DNA-damage-inducible proteins-interacting protein 1"/>
    <property type="match status" value="1"/>
</dbReference>
<comment type="function">
    <text evidence="13">Acts as a negative regulator of G1 to S cell cycle phase progression by inhibiting cyclin-dependent kinases. Inhibitory effects are additive with GADD45 proteins but also occur in the absence of GADD45 proteins. Acts as a repressor of the orphan nuclear receptor NR4A1 by inhibiting AB domain-mediated transcriptional activity. May be involved in the hormone-mediated regulation of NR4A1 transcriptional activity. May play a role in mitochondrial protein synthesis.</text>
</comment>
<dbReference type="GO" id="GO:0005840">
    <property type="term" value="C:ribosome"/>
    <property type="evidence" value="ECO:0007669"/>
    <property type="project" value="UniProtKB-KW"/>
</dbReference>
<evidence type="ECO:0000256" key="12">
    <source>
        <dbReference type="ARBA" id="ARBA00035485"/>
    </source>
</evidence>
<keyword evidence="4" id="KW-0689">Ribosomal protein</keyword>
<evidence type="ECO:0000256" key="3">
    <source>
        <dbReference type="ARBA" id="ARBA00005421"/>
    </source>
</evidence>
<organism evidence="15 16">
    <name type="scientific">Leptobrachium leishanense</name>
    <name type="common">Leishan spiny toad</name>
    <dbReference type="NCBI Taxonomy" id="445787"/>
    <lineage>
        <taxon>Eukaryota</taxon>
        <taxon>Metazoa</taxon>
        <taxon>Chordata</taxon>
        <taxon>Craniata</taxon>
        <taxon>Vertebrata</taxon>
        <taxon>Euteleostomi</taxon>
        <taxon>Amphibia</taxon>
        <taxon>Batrachia</taxon>
        <taxon>Anura</taxon>
        <taxon>Pelobatoidea</taxon>
        <taxon>Megophryidae</taxon>
        <taxon>Leptobrachium</taxon>
    </lineage>
</organism>
<keyword evidence="9" id="KW-0131">Cell cycle</keyword>
<feature type="compositionally biased region" description="Low complexity" evidence="14">
    <location>
        <begin position="257"/>
        <end position="274"/>
    </location>
</feature>
<evidence type="ECO:0000256" key="7">
    <source>
        <dbReference type="ARBA" id="ARBA00023242"/>
    </source>
</evidence>
<dbReference type="InterPro" id="IPR043035">
    <property type="entry name" value="Ribosomal_mL64_sf"/>
</dbReference>
<evidence type="ECO:0000313" key="16">
    <source>
        <dbReference type="Proteomes" id="UP000694569"/>
    </source>
</evidence>
<reference evidence="15" key="1">
    <citation type="submission" date="2025-08" db="UniProtKB">
        <authorList>
            <consortium name="Ensembl"/>
        </authorList>
    </citation>
    <scope>IDENTIFICATION</scope>
</reference>
<reference evidence="15" key="2">
    <citation type="submission" date="2025-09" db="UniProtKB">
        <authorList>
            <consortium name="Ensembl"/>
        </authorList>
    </citation>
    <scope>IDENTIFICATION</scope>
</reference>
<evidence type="ECO:0000256" key="9">
    <source>
        <dbReference type="ARBA" id="ARBA00023306"/>
    </source>
</evidence>